<dbReference type="SMART" id="SM00487">
    <property type="entry name" value="DEXDc"/>
    <property type="match status" value="1"/>
</dbReference>
<comment type="caution">
    <text evidence="8">The sequence shown here is derived from an EMBL/GenBank/DDBJ whole genome shotgun (WGS) entry which is preliminary data.</text>
</comment>
<dbReference type="Gene3D" id="3.40.1170.30">
    <property type="match status" value="1"/>
</dbReference>
<dbReference type="InterPro" id="IPR006935">
    <property type="entry name" value="Helicase/UvrB_N"/>
</dbReference>
<evidence type="ECO:0000256" key="3">
    <source>
        <dbReference type="ARBA" id="ARBA00022806"/>
    </source>
</evidence>
<keyword evidence="3" id="KW-0347">Helicase</keyword>
<dbReference type="GO" id="GO:0016787">
    <property type="term" value="F:hydrolase activity"/>
    <property type="evidence" value="ECO:0007669"/>
    <property type="project" value="UniProtKB-KW"/>
</dbReference>
<dbReference type="GO" id="GO:0003677">
    <property type="term" value="F:DNA binding"/>
    <property type="evidence" value="ECO:0007669"/>
    <property type="project" value="InterPro"/>
</dbReference>
<evidence type="ECO:0000256" key="2">
    <source>
        <dbReference type="ARBA" id="ARBA00022801"/>
    </source>
</evidence>
<evidence type="ECO:0000313" key="9">
    <source>
        <dbReference type="Proteomes" id="UP000265715"/>
    </source>
</evidence>
<dbReference type="GO" id="GO:0005524">
    <property type="term" value="F:ATP binding"/>
    <property type="evidence" value="ECO:0007669"/>
    <property type="project" value="UniProtKB-KW"/>
</dbReference>
<name>A0A399F4G8_9DEIN</name>
<evidence type="ECO:0000256" key="5">
    <source>
        <dbReference type="SAM" id="MobiDB-lite"/>
    </source>
</evidence>
<dbReference type="Pfam" id="PF00271">
    <property type="entry name" value="Helicase_C"/>
    <property type="match status" value="1"/>
</dbReference>
<dbReference type="EMBL" id="QXDL01000001">
    <property type="protein sequence ID" value="RIH90950.1"/>
    <property type="molecule type" value="Genomic_DNA"/>
</dbReference>
<dbReference type="PANTHER" id="PTHR11274">
    <property type="entry name" value="RAD25/XP-B DNA REPAIR HELICASE"/>
    <property type="match status" value="1"/>
</dbReference>
<dbReference type="InterPro" id="IPR040699">
    <property type="entry name" value="XPB_DRD"/>
</dbReference>
<dbReference type="PROSITE" id="PS51192">
    <property type="entry name" value="HELICASE_ATP_BIND_1"/>
    <property type="match status" value="1"/>
</dbReference>
<dbReference type="Pfam" id="PF04851">
    <property type="entry name" value="ResIII"/>
    <property type="match status" value="1"/>
</dbReference>
<dbReference type="InterPro" id="IPR050615">
    <property type="entry name" value="ATP-dep_DNA_Helicase"/>
</dbReference>
<organism evidence="8 9">
    <name type="scientific">Calidithermus terrae</name>
    <dbReference type="NCBI Taxonomy" id="1408545"/>
    <lineage>
        <taxon>Bacteria</taxon>
        <taxon>Thermotogati</taxon>
        <taxon>Deinococcota</taxon>
        <taxon>Deinococci</taxon>
        <taxon>Thermales</taxon>
        <taxon>Thermaceae</taxon>
        <taxon>Calidithermus</taxon>
    </lineage>
</organism>
<feature type="region of interest" description="Disordered" evidence="5">
    <location>
        <begin position="440"/>
        <end position="464"/>
    </location>
</feature>
<dbReference type="OrthoDB" id="9802848at2"/>
<dbReference type="SMART" id="SM00490">
    <property type="entry name" value="HELICc"/>
    <property type="match status" value="1"/>
</dbReference>
<keyword evidence="9" id="KW-1185">Reference proteome</keyword>
<dbReference type="GO" id="GO:0004386">
    <property type="term" value="F:helicase activity"/>
    <property type="evidence" value="ECO:0007669"/>
    <property type="project" value="UniProtKB-KW"/>
</dbReference>
<feature type="domain" description="Helicase ATP-binding" evidence="6">
    <location>
        <begin position="81"/>
        <end position="226"/>
    </location>
</feature>
<dbReference type="PANTHER" id="PTHR11274:SF0">
    <property type="entry name" value="GENERAL TRANSCRIPTION AND DNA REPAIR FACTOR IIH HELICASE SUBUNIT XPB"/>
    <property type="match status" value="1"/>
</dbReference>
<dbReference type="Pfam" id="PF18458">
    <property type="entry name" value="XPB_DRD"/>
    <property type="match status" value="1"/>
</dbReference>
<dbReference type="Gene3D" id="3.40.50.300">
    <property type="entry name" value="P-loop containing nucleotide triphosphate hydrolases"/>
    <property type="match status" value="2"/>
</dbReference>
<gene>
    <name evidence="8" type="primary">uvrB_1</name>
    <name evidence="8" type="ORF">Mterra_00028</name>
</gene>
<sequence>MAVLRFDRGTLLLEGFASLPPAPFEFDPRVEAYRAPAISYPEVIRVLRGQIRENRAPAYGKLELEFTPPHALYPHQQAALAAWRRAGGRGLVVLPTGAGKSLVGLSAVAWACRSALVVVPTLDLMHQWYAHLRAAFPGAYVGLIGGGYHEVTELAVATYDSAAIHAEKLGNRYGTLVFDEVHHLPTDFYRAIALFSLAPYRLGLTATLERADLRHEELPELVGPLVYRRHAAELQGDVLAEYRIERIYTDLSLAERQAYHQALEERNRFLDEHGLGLGTLQGWQRFVMMSARSEAGRRAMRAHREAGRIAAATPGKLRALEVILARHAGEKILIFTADNDTAYAVSRAYLIPCLTHQTRVKERQEFLERFRDGTYRAIVTSKVLNEGVDVPDASVGVVLSGSSVPRELVQRLGRILRRSEGKRAVLYEVIAKETREERVSERRREGVRLDPGGSGSRLVTGGSGSRLVTGGSGARLEFPGGSGSRLENAAFADQPILWDDLGED</sequence>
<accession>A0A399F4G8</accession>
<keyword evidence="2" id="KW-0378">Hydrolase</keyword>
<dbReference type="SUPFAM" id="SSF52540">
    <property type="entry name" value="P-loop containing nucleoside triphosphate hydrolases"/>
    <property type="match status" value="2"/>
</dbReference>
<keyword evidence="1" id="KW-0547">Nucleotide-binding</keyword>
<dbReference type="PROSITE" id="PS51194">
    <property type="entry name" value="HELICASE_CTER"/>
    <property type="match status" value="1"/>
</dbReference>
<evidence type="ECO:0000256" key="1">
    <source>
        <dbReference type="ARBA" id="ARBA00022741"/>
    </source>
</evidence>
<evidence type="ECO:0000313" key="8">
    <source>
        <dbReference type="EMBL" id="RIH90950.1"/>
    </source>
</evidence>
<dbReference type="InterPro" id="IPR001650">
    <property type="entry name" value="Helicase_C-like"/>
</dbReference>
<evidence type="ECO:0000259" key="6">
    <source>
        <dbReference type="PROSITE" id="PS51192"/>
    </source>
</evidence>
<dbReference type="InterPro" id="IPR027417">
    <property type="entry name" value="P-loop_NTPase"/>
</dbReference>
<dbReference type="Proteomes" id="UP000265715">
    <property type="component" value="Unassembled WGS sequence"/>
</dbReference>
<proteinExistence type="predicted"/>
<evidence type="ECO:0000259" key="7">
    <source>
        <dbReference type="PROSITE" id="PS51194"/>
    </source>
</evidence>
<reference evidence="8 9" key="1">
    <citation type="submission" date="2018-08" db="EMBL/GenBank/DDBJ databases">
        <title>Meiothermus terrae DSM 26712 genome sequencing project.</title>
        <authorList>
            <person name="Da Costa M.S."/>
            <person name="Albuquerque L."/>
            <person name="Raposo P."/>
            <person name="Froufe H.J.C."/>
            <person name="Barroso C.S."/>
            <person name="Egas C."/>
        </authorList>
    </citation>
    <scope>NUCLEOTIDE SEQUENCE [LARGE SCALE GENOMIC DNA]</scope>
    <source>
        <strain evidence="8 9">DSM 26712</strain>
    </source>
</reference>
<protein>
    <submittedName>
        <fullName evidence="8">UvrABC system protein B</fullName>
    </submittedName>
</protein>
<dbReference type="CDD" id="cd17926">
    <property type="entry name" value="DEXHc_RE"/>
    <property type="match status" value="1"/>
</dbReference>
<dbReference type="InterPro" id="IPR014001">
    <property type="entry name" value="Helicase_ATP-bd"/>
</dbReference>
<dbReference type="RefSeq" id="WP_119313314.1">
    <property type="nucleotide sequence ID" value="NZ_QXDL01000001.1"/>
</dbReference>
<dbReference type="AlphaFoldDB" id="A0A399F4G8"/>
<keyword evidence="4" id="KW-0067">ATP-binding</keyword>
<feature type="domain" description="Helicase C-terminal" evidence="7">
    <location>
        <begin position="316"/>
        <end position="455"/>
    </location>
</feature>
<evidence type="ECO:0000256" key="4">
    <source>
        <dbReference type="ARBA" id="ARBA00022840"/>
    </source>
</evidence>